<comment type="caution">
    <text evidence="8">The sequence shown here is derived from an EMBL/GenBank/DDBJ whole genome shotgun (WGS) entry which is preliminary data.</text>
</comment>
<keyword evidence="9" id="KW-1185">Reference proteome</keyword>
<keyword evidence="5 6" id="KW-0456">Lyase</keyword>
<proteinExistence type="inferred from homology"/>
<dbReference type="InterPro" id="IPR006156">
    <property type="entry name" value="Dihydroneopterin_aldolase"/>
</dbReference>
<dbReference type="Gene3D" id="3.30.1130.10">
    <property type="match status" value="1"/>
</dbReference>
<dbReference type="InterPro" id="IPR006157">
    <property type="entry name" value="FolB_dom"/>
</dbReference>
<reference evidence="9" key="1">
    <citation type="journal article" date="2019" name="Int. J. Syst. Evol. Microbiol.">
        <title>The Global Catalogue of Microorganisms (GCM) 10K type strain sequencing project: providing services to taxonomists for standard genome sequencing and annotation.</title>
        <authorList>
            <consortium name="The Broad Institute Genomics Platform"/>
            <consortium name="The Broad Institute Genome Sequencing Center for Infectious Disease"/>
            <person name="Wu L."/>
            <person name="Ma J."/>
        </authorList>
    </citation>
    <scope>NUCLEOTIDE SEQUENCE [LARGE SCALE GENOMIC DNA]</scope>
    <source>
        <strain evidence="9">JCM 31920</strain>
    </source>
</reference>
<evidence type="ECO:0000256" key="3">
    <source>
        <dbReference type="ARBA" id="ARBA00005708"/>
    </source>
</evidence>
<comment type="function">
    <text evidence="6">Catalyzes the conversion of 7,8-dihydroneopterin to 6-hydroxymethyl-7,8-dihydropterin.</text>
</comment>
<dbReference type="NCBIfam" id="TIGR00526">
    <property type="entry name" value="folB_dom"/>
    <property type="match status" value="1"/>
</dbReference>
<evidence type="ECO:0000259" key="7">
    <source>
        <dbReference type="SMART" id="SM00905"/>
    </source>
</evidence>
<evidence type="ECO:0000256" key="5">
    <source>
        <dbReference type="ARBA" id="ARBA00023239"/>
    </source>
</evidence>
<feature type="domain" description="Dihydroneopterin aldolase/epimerase" evidence="7">
    <location>
        <begin position="4"/>
        <end position="116"/>
    </location>
</feature>
<evidence type="ECO:0000313" key="9">
    <source>
        <dbReference type="Proteomes" id="UP001501508"/>
    </source>
</evidence>
<evidence type="ECO:0000256" key="4">
    <source>
        <dbReference type="ARBA" id="ARBA00022909"/>
    </source>
</evidence>
<comment type="catalytic activity">
    <reaction evidence="1 6">
        <text>7,8-dihydroneopterin = 6-hydroxymethyl-7,8-dihydropterin + glycolaldehyde</text>
        <dbReference type="Rhea" id="RHEA:10540"/>
        <dbReference type="ChEBI" id="CHEBI:17001"/>
        <dbReference type="ChEBI" id="CHEBI:17071"/>
        <dbReference type="ChEBI" id="CHEBI:44841"/>
        <dbReference type="EC" id="4.1.2.25"/>
    </reaction>
</comment>
<accession>A0ABP8LT04</accession>
<comment type="pathway">
    <text evidence="2 6">Cofactor biosynthesis; tetrahydrofolate biosynthesis; 2-amino-4-hydroxy-6-hydroxymethyl-7,8-dihydropteridine diphosphate from 7,8-dihydroneopterin triphosphate: step 3/4.</text>
</comment>
<protein>
    <recommendedName>
        <fullName evidence="6">7,8-dihydroneopterin aldolase</fullName>
        <ecNumber evidence="6">4.1.2.25</ecNumber>
    </recommendedName>
</protein>
<dbReference type="PANTHER" id="PTHR42844:SF1">
    <property type="entry name" value="DIHYDRONEOPTERIN ALDOLASE 1-RELATED"/>
    <property type="match status" value="1"/>
</dbReference>
<evidence type="ECO:0000256" key="2">
    <source>
        <dbReference type="ARBA" id="ARBA00005013"/>
    </source>
</evidence>
<dbReference type="EMBL" id="BAABEY010000011">
    <property type="protein sequence ID" value="GAA4434577.1"/>
    <property type="molecule type" value="Genomic_DNA"/>
</dbReference>
<dbReference type="Proteomes" id="UP001501508">
    <property type="component" value="Unassembled WGS sequence"/>
</dbReference>
<dbReference type="SUPFAM" id="SSF55620">
    <property type="entry name" value="Tetrahydrobiopterin biosynthesis enzymes-like"/>
    <property type="match status" value="1"/>
</dbReference>
<dbReference type="SMART" id="SM00905">
    <property type="entry name" value="FolB"/>
    <property type="match status" value="1"/>
</dbReference>
<dbReference type="NCBIfam" id="TIGR00525">
    <property type="entry name" value="folB"/>
    <property type="match status" value="1"/>
</dbReference>
<sequence length="116" mass="12593">MGTVALEGVEFFAYHGVFEEEHRIGNRFSIDIWVEADVATAGETDSLADTVDYQRLYRIMEEVMASPAHLLEHIGGQIIGGVRSAYPAVNLVTVKVSKLNPPIGAICSRASITMNG</sequence>
<dbReference type="PANTHER" id="PTHR42844">
    <property type="entry name" value="DIHYDRONEOPTERIN ALDOLASE 1-RELATED"/>
    <property type="match status" value="1"/>
</dbReference>
<comment type="similarity">
    <text evidence="3 6">Belongs to the DHNA family.</text>
</comment>
<evidence type="ECO:0000256" key="6">
    <source>
        <dbReference type="RuleBase" id="RU362079"/>
    </source>
</evidence>
<evidence type="ECO:0000313" key="8">
    <source>
        <dbReference type="EMBL" id="GAA4434577.1"/>
    </source>
</evidence>
<gene>
    <name evidence="8" type="primary">folB</name>
    <name evidence="8" type="ORF">GCM10023091_09740</name>
</gene>
<evidence type="ECO:0000256" key="1">
    <source>
        <dbReference type="ARBA" id="ARBA00001353"/>
    </source>
</evidence>
<dbReference type="RefSeq" id="WP_345026950.1">
    <property type="nucleotide sequence ID" value="NZ_BAABEY010000011.1"/>
</dbReference>
<dbReference type="Pfam" id="PF02152">
    <property type="entry name" value="FolB"/>
    <property type="match status" value="1"/>
</dbReference>
<dbReference type="EC" id="4.1.2.25" evidence="6"/>
<name>A0ABP8LT04_9BACT</name>
<keyword evidence="4 6" id="KW-0289">Folate biosynthesis</keyword>
<dbReference type="InterPro" id="IPR043133">
    <property type="entry name" value="GTP-CH-I_C/QueF"/>
</dbReference>
<organism evidence="8 9">
    <name type="scientific">Ravibacter arvi</name>
    <dbReference type="NCBI Taxonomy" id="2051041"/>
    <lineage>
        <taxon>Bacteria</taxon>
        <taxon>Pseudomonadati</taxon>
        <taxon>Bacteroidota</taxon>
        <taxon>Cytophagia</taxon>
        <taxon>Cytophagales</taxon>
        <taxon>Spirosomataceae</taxon>
        <taxon>Ravibacter</taxon>
    </lineage>
</organism>